<gene>
    <name evidence="3" type="ORF">COU19_02300</name>
</gene>
<dbReference type="Pfam" id="PF04014">
    <property type="entry name" value="MazE_antitoxin"/>
    <property type="match status" value="1"/>
</dbReference>
<dbReference type="GO" id="GO:0003677">
    <property type="term" value="F:DNA binding"/>
    <property type="evidence" value="ECO:0007669"/>
    <property type="project" value="InterPro"/>
</dbReference>
<dbReference type="Proteomes" id="UP000230179">
    <property type="component" value="Unassembled WGS sequence"/>
</dbReference>
<feature type="domain" description="SpoVT-AbrB" evidence="2">
    <location>
        <begin position="20"/>
        <end position="57"/>
    </location>
</feature>
<accession>A0A2H0U9N4</accession>
<evidence type="ECO:0000313" key="4">
    <source>
        <dbReference type="Proteomes" id="UP000230179"/>
    </source>
</evidence>
<dbReference type="AlphaFoldDB" id="A0A2H0U9N4"/>
<name>A0A2H0U9N4_9BACT</name>
<comment type="caution">
    <text evidence="3">The sequence shown here is derived from an EMBL/GenBank/DDBJ whole genome shotgun (WGS) entry which is preliminary data.</text>
</comment>
<dbReference type="EMBL" id="PFBL01000020">
    <property type="protein sequence ID" value="PIR83102.1"/>
    <property type="molecule type" value="Genomic_DNA"/>
</dbReference>
<organism evidence="3 4">
    <name type="scientific">Candidatus Kaiserbacteria bacterium CG10_big_fil_rev_8_21_14_0_10_56_12</name>
    <dbReference type="NCBI Taxonomy" id="1974611"/>
    <lineage>
        <taxon>Bacteria</taxon>
        <taxon>Candidatus Kaiseribacteriota</taxon>
    </lineage>
</organism>
<dbReference type="InterPro" id="IPR007159">
    <property type="entry name" value="SpoVT-AbrB_dom"/>
</dbReference>
<evidence type="ECO:0000256" key="1">
    <source>
        <dbReference type="SAM" id="MobiDB-lite"/>
    </source>
</evidence>
<evidence type="ECO:0000259" key="2">
    <source>
        <dbReference type="Pfam" id="PF04014"/>
    </source>
</evidence>
<evidence type="ECO:0000313" key="3">
    <source>
        <dbReference type="EMBL" id="PIR83102.1"/>
    </source>
</evidence>
<protein>
    <recommendedName>
        <fullName evidence="2">SpoVT-AbrB domain-containing protein</fullName>
    </recommendedName>
</protein>
<feature type="region of interest" description="Disordered" evidence="1">
    <location>
        <begin position="1"/>
        <end position="22"/>
    </location>
</feature>
<reference evidence="4" key="1">
    <citation type="submission" date="2017-09" db="EMBL/GenBank/DDBJ databases">
        <title>Depth-based differentiation of microbial function through sediment-hosted aquifers and enrichment of novel symbionts in the deep terrestrial subsurface.</title>
        <authorList>
            <person name="Probst A.J."/>
            <person name="Ladd B."/>
            <person name="Jarett J.K."/>
            <person name="Geller-Mcgrath D.E."/>
            <person name="Sieber C.M.K."/>
            <person name="Emerson J.B."/>
            <person name="Anantharaman K."/>
            <person name="Thomas B.C."/>
            <person name="Malmstrom R."/>
            <person name="Stieglmeier M."/>
            <person name="Klingl A."/>
            <person name="Woyke T."/>
            <person name="Ryan C.M."/>
            <person name="Banfield J.F."/>
        </authorList>
    </citation>
    <scope>NUCLEOTIDE SEQUENCE [LARGE SCALE GENOMIC DNA]</scope>
</reference>
<proteinExistence type="predicted"/>
<sequence>MTGRRKSGQENIRSLTKTGGGRSYTVSLPAAVVREFGWRERQKLTLVVHHKNRTILIKDWKK</sequence>